<evidence type="ECO:0000313" key="3">
    <source>
        <dbReference type="EMBL" id="KAF2152569.1"/>
    </source>
</evidence>
<evidence type="ECO:0000256" key="1">
    <source>
        <dbReference type="SAM" id="Coils"/>
    </source>
</evidence>
<dbReference type="EMBL" id="ML996086">
    <property type="protein sequence ID" value="KAF2152569.1"/>
    <property type="molecule type" value="Genomic_DNA"/>
</dbReference>
<protein>
    <recommendedName>
        <fullName evidence="5">Tuberous sclerosis 1</fullName>
    </recommendedName>
</protein>
<evidence type="ECO:0000313" key="4">
    <source>
        <dbReference type="Proteomes" id="UP000799439"/>
    </source>
</evidence>
<proteinExistence type="predicted"/>
<dbReference type="GO" id="GO:0051726">
    <property type="term" value="P:regulation of cell cycle"/>
    <property type="evidence" value="ECO:0007669"/>
    <property type="project" value="TreeGrafter"/>
</dbReference>
<dbReference type="GO" id="GO:0032007">
    <property type="term" value="P:negative regulation of TOR signaling"/>
    <property type="evidence" value="ECO:0007669"/>
    <property type="project" value="TreeGrafter"/>
</dbReference>
<feature type="region of interest" description="Disordered" evidence="2">
    <location>
        <begin position="440"/>
        <end position="506"/>
    </location>
</feature>
<feature type="compositionally biased region" description="Low complexity" evidence="2">
    <location>
        <begin position="451"/>
        <end position="462"/>
    </location>
</feature>
<dbReference type="PANTHER" id="PTHR15154">
    <property type="entry name" value="HAMARTIN"/>
    <property type="match status" value="1"/>
</dbReference>
<dbReference type="OrthoDB" id="6022054at2759"/>
<dbReference type="Pfam" id="PF04388">
    <property type="entry name" value="Hamartin"/>
    <property type="match status" value="2"/>
</dbReference>
<dbReference type="AlphaFoldDB" id="A0A9P4J551"/>
<name>A0A9P4J551_9PEZI</name>
<sequence length="904" mass="100606">MPDCRCRSTGDTISTLNKTFARQDLSLDGLGQLRQALDLFIERHSDPDDAPSSRVQEELRRICNDNLGTEPSKLEGFILALTVLEPYLRTTGDLQAWFELVVSTMIDAQGTKKTLIQQTQDFVLACTDYDKDGPDVQERAKSCQTFISKLVQELLKRTAALADGTVTTTLRSQNRAQQQLQAIALQVGRAHPKKLFLALEEPLIAPTSRFHALQFICAWLKQQQPHLDVIANTSVFDIMLKCLMNDRSTVMISVALQCLLMLLPHIPATVASQLPRLFLIYSRCLCWEKFSSSSSKAQKDLVTDDRIRAGSDDEADQLFSIDPDWKVVSSVPDAPEAPAPELLCYFTYLYGLYPLNFTSYIRKPRKYLKQIDFPGAEDFDLDQAVIRSRTEQFQSAHLLHPSFFNMTAEEELTDNRWLKAEPSEVVAECLGLYSGRQPAMASLPGPPPSGDLPALPSSPSLSKRPTPMSPDRLLSPASESIPASPSSASLAPSMTDSLPSKSSQPVSRDVIYLQRELLVMRNELNFERHLKQQHAAAIGQLKRERIKAVTVEAETATLINANRSLLRKLTEATKFNEKLQKETQSRKAHARQSEDQLNAKLRSLRSALADQEGLETSLKKAHDDIEVLRQLVVESESREVKAKEKSESQDAELKHMEGLRAELAMLKREAQSFEGRETDLKAEMDLLRRDLEMNRAMVTSHDQERERSKKAFQIKIADLESQLAAIGLNGDKSDEDATIRELEEARAKCASIQRAWIKANREVQELRIRYDDLLRAVGNRMSSGPGSSIPDDNDAYMWRGPPVGGTYKAPDGAHSQPIHMDGGSFPTNRPFRAEALDDRADSYGILSRSEGSSGAHGVVARESNMISGGTGILPGTARSYGAPGHEPSMFQLGSNGSGDHKMYR</sequence>
<feature type="compositionally biased region" description="Polar residues" evidence="2">
    <location>
        <begin position="494"/>
        <end position="506"/>
    </location>
</feature>
<keyword evidence="4" id="KW-1185">Reference proteome</keyword>
<accession>A0A9P4J551</accession>
<feature type="compositionally biased region" description="Low complexity" evidence="2">
    <location>
        <begin position="473"/>
        <end position="493"/>
    </location>
</feature>
<keyword evidence="1" id="KW-0175">Coiled coil</keyword>
<dbReference type="PANTHER" id="PTHR15154:SF2">
    <property type="entry name" value="HAMARTIN"/>
    <property type="match status" value="1"/>
</dbReference>
<dbReference type="InterPro" id="IPR007483">
    <property type="entry name" value="Hamartin"/>
</dbReference>
<evidence type="ECO:0000256" key="2">
    <source>
        <dbReference type="SAM" id="MobiDB-lite"/>
    </source>
</evidence>
<evidence type="ECO:0008006" key="5">
    <source>
        <dbReference type="Google" id="ProtNLM"/>
    </source>
</evidence>
<feature type="region of interest" description="Disordered" evidence="2">
    <location>
        <begin position="876"/>
        <end position="904"/>
    </location>
</feature>
<dbReference type="Proteomes" id="UP000799439">
    <property type="component" value="Unassembled WGS sequence"/>
</dbReference>
<gene>
    <name evidence="3" type="ORF">K461DRAFT_226713</name>
</gene>
<reference evidence="3" key="1">
    <citation type="journal article" date="2020" name="Stud. Mycol.">
        <title>101 Dothideomycetes genomes: a test case for predicting lifestyles and emergence of pathogens.</title>
        <authorList>
            <person name="Haridas S."/>
            <person name="Albert R."/>
            <person name="Binder M."/>
            <person name="Bloem J."/>
            <person name="Labutti K."/>
            <person name="Salamov A."/>
            <person name="Andreopoulos B."/>
            <person name="Baker S."/>
            <person name="Barry K."/>
            <person name="Bills G."/>
            <person name="Bluhm B."/>
            <person name="Cannon C."/>
            <person name="Castanera R."/>
            <person name="Culley D."/>
            <person name="Daum C."/>
            <person name="Ezra D."/>
            <person name="Gonzalez J."/>
            <person name="Henrissat B."/>
            <person name="Kuo A."/>
            <person name="Liang C."/>
            <person name="Lipzen A."/>
            <person name="Lutzoni F."/>
            <person name="Magnuson J."/>
            <person name="Mondo S."/>
            <person name="Nolan M."/>
            <person name="Ohm R."/>
            <person name="Pangilinan J."/>
            <person name="Park H.-J."/>
            <person name="Ramirez L."/>
            <person name="Alfaro M."/>
            <person name="Sun H."/>
            <person name="Tritt A."/>
            <person name="Yoshinaga Y."/>
            <person name="Zwiers L.-H."/>
            <person name="Turgeon B."/>
            <person name="Goodwin S."/>
            <person name="Spatafora J."/>
            <person name="Crous P."/>
            <person name="Grigoriev I."/>
        </authorList>
    </citation>
    <scope>NUCLEOTIDE SEQUENCE</scope>
    <source>
        <strain evidence="3">CBS 260.36</strain>
    </source>
</reference>
<comment type="caution">
    <text evidence="3">The sequence shown here is derived from an EMBL/GenBank/DDBJ whole genome shotgun (WGS) entry which is preliminary data.</text>
</comment>
<feature type="coiled-coil region" evidence="1">
    <location>
        <begin position="656"/>
        <end position="683"/>
    </location>
</feature>
<organism evidence="3 4">
    <name type="scientific">Myriangium duriaei CBS 260.36</name>
    <dbReference type="NCBI Taxonomy" id="1168546"/>
    <lineage>
        <taxon>Eukaryota</taxon>
        <taxon>Fungi</taxon>
        <taxon>Dikarya</taxon>
        <taxon>Ascomycota</taxon>
        <taxon>Pezizomycotina</taxon>
        <taxon>Dothideomycetes</taxon>
        <taxon>Dothideomycetidae</taxon>
        <taxon>Myriangiales</taxon>
        <taxon>Myriangiaceae</taxon>
        <taxon>Myriangium</taxon>
    </lineage>
</organism>
<feature type="region of interest" description="Disordered" evidence="2">
    <location>
        <begin position="807"/>
        <end position="830"/>
    </location>
</feature>
<dbReference type="GO" id="GO:0033596">
    <property type="term" value="C:TSC1-TSC2 complex"/>
    <property type="evidence" value="ECO:0007669"/>
    <property type="project" value="TreeGrafter"/>
</dbReference>